<keyword evidence="3 5" id="KW-0378">Hydrolase</keyword>
<protein>
    <submittedName>
        <fullName evidence="8">S8 family serine peptidase</fullName>
    </submittedName>
</protein>
<comment type="similarity">
    <text evidence="1 5 6">Belongs to the peptidase S8 family.</text>
</comment>
<dbReference type="InterPro" id="IPR015500">
    <property type="entry name" value="Peptidase_S8_subtilisin-rel"/>
</dbReference>
<dbReference type="GO" id="GO:0004252">
    <property type="term" value="F:serine-type endopeptidase activity"/>
    <property type="evidence" value="ECO:0007669"/>
    <property type="project" value="UniProtKB-UniRule"/>
</dbReference>
<feature type="domain" description="Peptidase S8/S53" evidence="7">
    <location>
        <begin position="55"/>
        <end position="306"/>
    </location>
</feature>
<proteinExistence type="inferred from homology"/>
<evidence type="ECO:0000259" key="7">
    <source>
        <dbReference type="Pfam" id="PF00082"/>
    </source>
</evidence>
<evidence type="ECO:0000313" key="9">
    <source>
        <dbReference type="Proteomes" id="UP000471031"/>
    </source>
</evidence>
<evidence type="ECO:0000256" key="6">
    <source>
        <dbReference type="RuleBase" id="RU003355"/>
    </source>
</evidence>
<dbReference type="PRINTS" id="PR00723">
    <property type="entry name" value="SUBTILISIN"/>
</dbReference>
<keyword evidence="9" id="KW-1185">Reference proteome</keyword>
<dbReference type="InterPro" id="IPR022398">
    <property type="entry name" value="Peptidase_S8_His-AS"/>
</dbReference>
<dbReference type="InterPro" id="IPR051048">
    <property type="entry name" value="Peptidase_S8/S53_subtilisin"/>
</dbReference>
<dbReference type="PROSITE" id="PS00138">
    <property type="entry name" value="SUBTILASE_SER"/>
    <property type="match status" value="1"/>
</dbReference>
<dbReference type="RefSeq" id="WP_161262366.1">
    <property type="nucleotide sequence ID" value="NZ_JAFBDC010000008.1"/>
</dbReference>
<keyword evidence="4 5" id="KW-0720">Serine protease</keyword>
<evidence type="ECO:0000256" key="5">
    <source>
        <dbReference type="PROSITE-ProRule" id="PRU01240"/>
    </source>
</evidence>
<evidence type="ECO:0000256" key="3">
    <source>
        <dbReference type="ARBA" id="ARBA00022801"/>
    </source>
</evidence>
<dbReference type="SUPFAM" id="SSF52743">
    <property type="entry name" value="Subtilisin-like"/>
    <property type="match status" value="1"/>
</dbReference>
<feature type="active site" description="Charge relay system" evidence="5">
    <location>
        <position position="256"/>
    </location>
</feature>
<dbReference type="AlphaFoldDB" id="A0A845LGT1"/>
<keyword evidence="2 5" id="KW-0645">Protease</keyword>
<dbReference type="InterPro" id="IPR034202">
    <property type="entry name" value="Subtilisin_Carlsberg-like"/>
</dbReference>
<feature type="active site" description="Charge relay system" evidence="5">
    <location>
        <position position="64"/>
    </location>
</feature>
<organism evidence="8 9">
    <name type="scientific">Heliomicrobium gestii</name>
    <name type="common">Heliobacterium gestii</name>
    <dbReference type="NCBI Taxonomy" id="2699"/>
    <lineage>
        <taxon>Bacteria</taxon>
        <taxon>Bacillati</taxon>
        <taxon>Bacillota</taxon>
        <taxon>Clostridia</taxon>
        <taxon>Eubacteriales</taxon>
        <taxon>Heliobacteriaceae</taxon>
        <taxon>Heliomicrobium</taxon>
    </lineage>
</organism>
<dbReference type="CDD" id="cd07477">
    <property type="entry name" value="Peptidases_S8_Subtilisin_subset"/>
    <property type="match status" value="1"/>
</dbReference>
<sequence>MKKLVEGRSAALPSYGKNHLFPLTIHRIMDRVPGQVVDYGVKLINAPRQWLRSKGENIRIAVLDTGIDSAHPDLKENIRGGYNFLDNNDKYEDDHGHGTHVSGIIAGSDNGIGIVGVAPKSQLYALKVLDEKGEGGQEHVIAAIEWALDNGIHLLNLSFGSQKPNAKLRATMEKANQAGITFVAAAGNDASKTLRQDSIDYPGRWSDLVLTVAAVDRSVKRAVFSSQGPELFLAAPGVNVLSTYPANRYVRLSGTSMAAPHITGAAALLMAERRKKAGVPPAPAEVRRLMLEHAVVIGDRKDYGYGFFRF</sequence>
<evidence type="ECO:0000256" key="4">
    <source>
        <dbReference type="ARBA" id="ARBA00022825"/>
    </source>
</evidence>
<accession>A0A845LGT1</accession>
<dbReference type="InterPro" id="IPR000209">
    <property type="entry name" value="Peptidase_S8/S53_dom"/>
</dbReference>
<dbReference type="OrthoDB" id="9798386at2"/>
<dbReference type="PANTHER" id="PTHR43399">
    <property type="entry name" value="SUBTILISIN-RELATED"/>
    <property type="match status" value="1"/>
</dbReference>
<dbReference type="PROSITE" id="PS00137">
    <property type="entry name" value="SUBTILASE_HIS"/>
    <property type="match status" value="1"/>
</dbReference>
<comment type="caution">
    <text evidence="8">The sequence shown here is derived from an EMBL/GenBank/DDBJ whole genome shotgun (WGS) entry which is preliminary data.</text>
</comment>
<evidence type="ECO:0000256" key="2">
    <source>
        <dbReference type="ARBA" id="ARBA00022670"/>
    </source>
</evidence>
<dbReference type="Pfam" id="PF00082">
    <property type="entry name" value="Peptidase_S8"/>
    <property type="match status" value="1"/>
</dbReference>
<name>A0A845LGT1_HELGE</name>
<dbReference type="GO" id="GO:0006508">
    <property type="term" value="P:proteolysis"/>
    <property type="evidence" value="ECO:0007669"/>
    <property type="project" value="UniProtKB-KW"/>
</dbReference>
<dbReference type="InterPro" id="IPR023827">
    <property type="entry name" value="Peptidase_S8_Asp-AS"/>
</dbReference>
<dbReference type="Gene3D" id="3.40.50.200">
    <property type="entry name" value="Peptidase S8/S53 domain"/>
    <property type="match status" value="1"/>
</dbReference>
<dbReference type="Proteomes" id="UP000471031">
    <property type="component" value="Unassembled WGS sequence"/>
</dbReference>
<evidence type="ECO:0000256" key="1">
    <source>
        <dbReference type="ARBA" id="ARBA00011073"/>
    </source>
</evidence>
<dbReference type="PROSITE" id="PS51892">
    <property type="entry name" value="SUBTILASE"/>
    <property type="match status" value="1"/>
</dbReference>
<gene>
    <name evidence="8" type="ORF">GTO89_12165</name>
</gene>
<dbReference type="InterPro" id="IPR036852">
    <property type="entry name" value="Peptidase_S8/S53_dom_sf"/>
</dbReference>
<dbReference type="InterPro" id="IPR023828">
    <property type="entry name" value="Peptidase_S8_Ser-AS"/>
</dbReference>
<reference evidence="8 9" key="1">
    <citation type="submission" date="2020-01" db="EMBL/GenBank/DDBJ databases">
        <title>Whole genome sequence of Heliobacterium gestii DSM 11169.</title>
        <authorList>
            <person name="Kyndt J.A."/>
            <person name="Meyer T.E."/>
        </authorList>
    </citation>
    <scope>NUCLEOTIDE SEQUENCE [LARGE SCALE GENOMIC DNA]</scope>
    <source>
        <strain evidence="8 9">DSM 11169</strain>
    </source>
</reference>
<dbReference type="PANTHER" id="PTHR43399:SF4">
    <property type="entry name" value="CELL WALL-ASSOCIATED PROTEASE"/>
    <property type="match status" value="1"/>
</dbReference>
<evidence type="ECO:0000313" key="8">
    <source>
        <dbReference type="EMBL" id="MZP43799.1"/>
    </source>
</evidence>
<dbReference type="PROSITE" id="PS00136">
    <property type="entry name" value="SUBTILASE_ASP"/>
    <property type="match status" value="1"/>
</dbReference>
<feature type="active site" description="Charge relay system" evidence="5">
    <location>
        <position position="97"/>
    </location>
</feature>
<dbReference type="EMBL" id="WXEX01000010">
    <property type="protein sequence ID" value="MZP43799.1"/>
    <property type="molecule type" value="Genomic_DNA"/>
</dbReference>